<dbReference type="Pfam" id="PF11347">
    <property type="entry name" value="CRR42-like"/>
    <property type="match status" value="1"/>
</dbReference>
<comment type="caution">
    <text evidence="1">The sequence shown here is derived from an EMBL/GenBank/DDBJ whole genome shotgun (WGS) entry which is preliminary data.</text>
</comment>
<evidence type="ECO:0000313" key="2">
    <source>
        <dbReference type="Proteomes" id="UP000030355"/>
    </source>
</evidence>
<reference evidence="2" key="1">
    <citation type="journal article" date="2014" name="Sci. Data">
        <title>Genomes of diverse isolates of the marine cyanobacterium Prochlorococcus.</title>
        <authorList>
            <person name="Biller S."/>
            <person name="Berube P."/>
            <person name="Thompson J."/>
            <person name="Kelly L."/>
            <person name="Roggensack S."/>
            <person name="Awad L."/>
            <person name="Roache-Johnson K."/>
            <person name="Ding H."/>
            <person name="Giovannoni S.J."/>
            <person name="Moore L.R."/>
            <person name="Chisholm S.W."/>
        </authorList>
    </citation>
    <scope>NUCLEOTIDE SEQUENCE [LARGE SCALE GENOMIC DNA]</scope>
    <source>
        <strain evidence="2">MIT 9201</strain>
    </source>
</reference>
<sequence length="46" mass="5253">MPMLRPPDLVAIDEIGEILSIKSPETVEVKFRRGSFLIDIDKIEKI</sequence>
<dbReference type="InterPro" id="IPR021495">
    <property type="entry name" value="CRR42-like"/>
</dbReference>
<accession>A0A0A2A5T1</accession>
<dbReference type="AlphaFoldDB" id="A0A0A2A5T1"/>
<organism evidence="1 2">
    <name type="scientific">Prochlorococcus marinus str. MIT 9201</name>
    <dbReference type="NCBI Taxonomy" id="93057"/>
    <lineage>
        <taxon>Bacteria</taxon>
        <taxon>Bacillati</taxon>
        <taxon>Cyanobacteriota</taxon>
        <taxon>Cyanophyceae</taxon>
        <taxon>Synechococcales</taxon>
        <taxon>Prochlorococcaceae</taxon>
        <taxon>Prochlorococcus</taxon>
    </lineage>
</organism>
<proteinExistence type="predicted"/>
<dbReference type="Proteomes" id="UP000030355">
    <property type="component" value="Unassembled WGS sequence"/>
</dbReference>
<name>A0A0A2A5T1_PROMR</name>
<gene>
    <name evidence="1" type="ORF">EU95_1161</name>
</gene>
<evidence type="ECO:0008006" key="3">
    <source>
        <dbReference type="Google" id="ProtNLM"/>
    </source>
</evidence>
<evidence type="ECO:0000313" key="1">
    <source>
        <dbReference type="EMBL" id="KGF95859.1"/>
    </source>
</evidence>
<dbReference type="EMBL" id="JNAL01000012">
    <property type="protein sequence ID" value="KGF95859.1"/>
    <property type="molecule type" value="Genomic_DNA"/>
</dbReference>
<protein>
    <recommendedName>
        <fullName evidence="3">DUF3148 domain-containing protein</fullName>
    </recommendedName>
</protein>